<keyword evidence="2" id="KW-1185">Reference proteome</keyword>
<name>A0ABS4JDW6_9BACL</name>
<protein>
    <recommendedName>
        <fullName evidence="3">DUF2642 domain-containing protein</fullName>
    </recommendedName>
</protein>
<dbReference type="Pfam" id="PF10842">
    <property type="entry name" value="DUF2642"/>
    <property type="match status" value="1"/>
</dbReference>
<dbReference type="Proteomes" id="UP001519288">
    <property type="component" value="Unassembled WGS sequence"/>
</dbReference>
<organism evidence="1 2">
    <name type="scientific">Paenibacillus shirakamiensis</name>
    <dbReference type="NCBI Taxonomy" id="1265935"/>
    <lineage>
        <taxon>Bacteria</taxon>
        <taxon>Bacillati</taxon>
        <taxon>Bacillota</taxon>
        <taxon>Bacilli</taxon>
        <taxon>Bacillales</taxon>
        <taxon>Paenibacillaceae</taxon>
        <taxon>Paenibacillus</taxon>
    </lineage>
</organism>
<dbReference type="RefSeq" id="WP_342591543.1">
    <property type="nucleotide sequence ID" value="NZ_JAGGLD010000001.1"/>
</dbReference>
<gene>
    <name evidence="1" type="ORF">J2Z69_000274</name>
</gene>
<evidence type="ECO:0000313" key="2">
    <source>
        <dbReference type="Proteomes" id="UP001519288"/>
    </source>
</evidence>
<accession>A0ABS4JDW6</accession>
<comment type="caution">
    <text evidence="1">The sequence shown here is derived from an EMBL/GenBank/DDBJ whole genome shotgun (WGS) entry which is preliminary data.</text>
</comment>
<evidence type="ECO:0008006" key="3">
    <source>
        <dbReference type="Google" id="ProtNLM"/>
    </source>
</evidence>
<dbReference type="InterPro" id="IPR020139">
    <property type="entry name" value="DUF2642"/>
</dbReference>
<proteinExistence type="predicted"/>
<evidence type="ECO:0000313" key="1">
    <source>
        <dbReference type="EMBL" id="MBP1999255.1"/>
    </source>
</evidence>
<reference evidence="1 2" key="1">
    <citation type="submission" date="2021-03" db="EMBL/GenBank/DDBJ databases">
        <title>Genomic Encyclopedia of Type Strains, Phase IV (KMG-IV): sequencing the most valuable type-strain genomes for metagenomic binning, comparative biology and taxonomic classification.</title>
        <authorList>
            <person name="Goeker M."/>
        </authorList>
    </citation>
    <scope>NUCLEOTIDE SEQUENCE [LARGE SCALE GENOMIC DNA]</scope>
    <source>
        <strain evidence="1 2">DSM 26806</strain>
    </source>
</reference>
<sequence>MNSYTYPMNYAPGSQYPITVNPSDLFVVEALKTTKGKCVLFETTRGRLEGVVCEVKPDHVVLQNRGKNFYLRIAEIVWIMPD</sequence>
<dbReference type="EMBL" id="JAGGLD010000001">
    <property type="protein sequence ID" value="MBP1999255.1"/>
    <property type="molecule type" value="Genomic_DNA"/>
</dbReference>